<dbReference type="InterPro" id="IPR004045">
    <property type="entry name" value="Glutathione_S-Trfase_N"/>
</dbReference>
<dbReference type="InterPro" id="IPR010987">
    <property type="entry name" value="Glutathione-S-Trfase_C-like"/>
</dbReference>
<dbReference type="PANTHER" id="PTHR32419">
    <property type="entry name" value="GLUTATHIONYL-HYDROQUINONE REDUCTASE"/>
    <property type="match status" value="1"/>
</dbReference>
<evidence type="ECO:0000313" key="2">
    <source>
        <dbReference type="EMBL" id="KAK8012420.1"/>
    </source>
</evidence>
<dbReference type="Pfam" id="PF13410">
    <property type="entry name" value="GST_C_2"/>
    <property type="match status" value="1"/>
</dbReference>
<evidence type="ECO:0000259" key="1">
    <source>
        <dbReference type="PROSITE" id="PS50405"/>
    </source>
</evidence>
<dbReference type="Pfam" id="PF13409">
    <property type="entry name" value="GST_N_2"/>
    <property type="match status" value="1"/>
</dbReference>
<dbReference type="Gene3D" id="1.20.1050.10">
    <property type="match status" value="1"/>
</dbReference>
<dbReference type="Proteomes" id="UP001396898">
    <property type="component" value="Unassembled WGS sequence"/>
</dbReference>
<protein>
    <recommendedName>
        <fullName evidence="1">GST C-terminal domain-containing protein</fullName>
    </recommendedName>
</protein>
<dbReference type="PIRSF" id="PIRSF015753">
    <property type="entry name" value="GST"/>
    <property type="match status" value="1"/>
</dbReference>
<dbReference type="PANTHER" id="PTHR32419:SF25">
    <property type="entry name" value="GLUTATHIONE S-TRANSFERASE (EUROFUNG)"/>
    <property type="match status" value="1"/>
</dbReference>
<reference evidence="2 3" key="1">
    <citation type="submission" date="2023-01" db="EMBL/GenBank/DDBJ databases">
        <title>Analysis of 21 Apiospora genomes using comparative genomics revels a genus with tremendous synthesis potential of carbohydrate active enzymes and secondary metabolites.</title>
        <authorList>
            <person name="Sorensen T."/>
        </authorList>
    </citation>
    <scope>NUCLEOTIDE SEQUENCE [LARGE SCALE GENOMIC DNA]</scope>
    <source>
        <strain evidence="2 3">CBS 20057</strain>
    </source>
</reference>
<dbReference type="InterPro" id="IPR047047">
    <property type="entry name" value="GST_Omega-like_C"/>
</dbReference>
<accession>A0ABR1RGL4</accession>
<dbReference type="InterPro" id="IPR036249">
    <property type="entry name" value="Thioredoxin-like_sf"/>
</dbReference>
<dbReference type="InterPro" id="IPR016639">
    <property type="entry name" value="GST_Omega/GSH"/>
</dbReference>
<dbReference type="EMBL" id="JAQQWI010000015">
    <property type="protein sequence ID" value="KAK8012420.1"/>
    <property type="molecule type" value="Genomic_DNA"/>
</dbReference>
<keyword evidence="3" id="KW-1185">Reference proteome</keyword>
<name>A0ABR1RGL4_9PEZI</name>
<organism evidence="2 3">
    <name type="scientific">Apiospora marii</name>
    <dbReference type="NCBI Taxonomy" id="335849"/>
    <lineage>
        <taxon>Eukaryota</taxon>
        <taxon>Fungi</taxon>
        <taxon>Dikarya</taxon>
        <taxon>Ascomycota</taxon>
        <taxon>Pezizomycotina</taxon>
        <taxon>Sordariomycetes</taxon>
        <taxon>Xylariomycetidae</taxon>
        <taxon>Amphisphaeriales</taxon>
        <taxon>Apiosporaceae</taxon>
        <taxon>Apiospora</taxon>
    </lineage>
</organism>
<evidence type="ECO:0000313" key="3">
    <source>
        <dbReference type="Proteomes" id="UP001396898"/>
    </source>
</evidence>
<comment type="caution">
    <text evidence="2">The sequence shown here is derived from an EMBL/GenBank/DDBJ whole genome shotgun (WGS) entry which is preliminary data.</text>
</comment>
<proteinExistence type="predicted"/>
<sequence length="339" mass="38584">MPTPEQRESGYQKDGKFIRPASTFRDFVSKDPASQFPAEKDRYALYISAGCPWAHRTLIVRGLKHLEDVVDVYLVGSLKLPAGWTFDGTFGSSTQDPLHPGLTTLRQLYELVEPGYSGRVTVPVLWDKKSGTIVNNESSEIIRMFYTEFDDLVAPQYREATRPGGGLFPEPLRSQIDELNEWVYSTVNNGVYKTGFAKTQEAYEENLYPLFEALDRLEAMLASHPSQAFLFGDHITEADVRLYTTLVRFDVGYVPIFYCNLKTIRHDYPHLHLWLRRLYWDQGEATAGGAFYKATEPWIKFYGEGYAIARQAVVTPDSPLVVPRGPAVLMEPLKEDEYL</sequence>
<dbReference type="CDD" id="cd03190">
    <property type="entry name" value="GST_C_Omega_like"/>
    <property type="match status" value="1"/>
</dbReference>
<gene>
    <name evidence="2" type="ORF">PG991_009795</name>
</gene>
<dbReference type="PROSITE" id="PS50405">
    <property type="entry name" value="GST_CTER"/>
    <property type="match status" value="1"/>
</dbReference>
<feature type="domain" description="GST C-terminal" evidence="1">
    <location>
        <begin position="169"/>
        <end position="301"/>
    </location>
</feature>
<dbReference type="Gene3D" id="3.40.30.10">
    <property type="entry name" value="Glutaredoxin"/>
    <property type="match status" value="1"/>
</dbReference>
<dbReference type="SUPFAM" id="SSF47616">
    <property type="entry name" value="GST C-terminal domain-like"/>
    <property type="match status" value="1"/>
</dbReference>
<dbReference type="SUPFAM" id="SSF52833">
    <property type="entry name" value="Thioredoxin-like"/>
    <property type="match status" value="1"/>
</dbReference>
<dbReference type="InterPro" id="IPR036282">
    <property type="entry name" value="Glutathione-S-Trfase_C_sf"/>
</dbReference>